<dbReference type="EMBL" id="BQNB010009930">
    <property type="protein sequence ID" value="GJS70371.1"/>
    <property type="molecule type" value="Genomic_DNA"/>
</dbReference>
<dbReference type="InterPro" id="IPR049198">
    <property type="entry name" value="DUF6865"/>
</dbReference>
<accession>A0ABQ4XZ19</accession>
<feature type="domain" description="NAC-A/B" evidence="1">
    <location>
        <begin position="111"/>
        <end position="143"/>
    </location>
</feature>
<keyword evidence="3" id="KW-1185">Reference proteome</keyword>
<dbReference type="Pfam" id="PF21737">
    <property type="entry name" value="DUF6865"/>
    <property type="match status" value="1"/>
</dbReference>
<dbReference type="InterPro" id="IPR002715">
    <property type="entry name" value="Nas_poly-pep-assoc_cplx_dom"/>
</dbReference>
<evidence type="ECO:0000313" key="3">
    <source>
        <dbReference type="Proteomes" id="UP001151760"/>
    </source>
</evidence>
<dbReference type="InterPro" id="IPR039370">
    <property type="entry name" value="BTF3"/>
</dbReference>
<protein>
    <submittedName>
        <fullName evidence="2">Nascent polypeptide-associated complex subunit beta-like protein</fullName>
    </submittedName>
</protein>
<reference evidence="2" key="2">
    <citation type="submission" date="2022-01" db="EMBL/GenBank/DDBJ databases">
        <authorList>
            <person name="Yamashiro T."/>
            <person name="Shiraishi A."/>
            <person name="Satake H."/>
            <person name="Nakayama K."/>
        </authorList>
    </citation>
    <scope>NUCLEOTIDE SEQUENCE</scope>
</reference>
<feature type="non-terminal residue" evidence="2">
    <location>
        <position position="236"/>
    </location>
</feature>
<proteinExistence type="predicted"/>
<comment type="caution">
    <text evidence="2">The sequence shown here is derived from an EMBL/GenBank/DDBJ whole genome shotgun (WGS) entry which is preliminary data.</text>
</comment>
<dbReference type="Proteomes" id="UP001151760">
    <property type="component" value="Unassembled WGS sequence"/>
</dbReference>
<reference evidence="2" key="1">
    <citation type="journal article" date="2022" name="Int. J. Mol. Sci.">
        <title>Draft Genome of Tanacetum Coccineum: Genomic Comparison of Closely Related Tanacetum-Family Plants.</title>
        <authorList>
            <person name="Yamashiro T."/>
            <person name="Shiraishi A."/>
            <person name="Nakayama K."/>
            <person name="Satake H."/>
        </authorList>
    </citation>
    <scope>NUCLEOTIDE SEQUENCE</scope>
</reference>
<evidence type="ECO:0000313" key="2">
    <source>
        <dbReference type="EMBL" id="GJS70371.1"/>
    </source>
</evidence>
<sequence>MTGLYTFTPLKNDGSCCYMAERKVGSDVVEDLTRESLIALSYYLLDSDLPPSEFPKNVKSVTEAVNTDEKDIVRCNLISISYAESPDTKDSPVSPVIKKKVVHETTTTDYKTLQSTLKRIGVNGIPAIEEVNIFKDETVIQFLNELFAKRMSGQKDCLTAQDPHVWRSADLKPGMHGLLADVSPKDELTNRLIQHVANIGEQHSSFFGIQNVPVQQIPSQGMTTSSDISRHGLQMK</sequence>
<dbReference type="Pfam" id="PF01849">
    <property type="entry name" value="NAC"/>
    <property type="match status" value="1"/>
</dbReference>
<organism evidence="2 3">
    <name type="scientific">Tanacetum coccineum</name>
    <dbReference type="NCBI Taxonomy" id="301880"/>
    <lineage>
        <taxon>Eukaryota</taxon>
        <taxon>Viridiplantae</taxon>
        <taxon>Streptophyta</taxon>
        <taxon>Embryophyta</taxon>
        <taxon>Tracheophyta</taxon>
        <taxon>Spermatophyta</taxon>
        <taxon>Magnoliopsida</taxon>
        <taxon>eudicotyledons</taxon>
        <taxon>Gunneridae</taxon>
        <taxon>Pentapetalae</taxon>
        <taxon>asterids</taxon>
        <taxon>campanulids</taxon>
        <taxon>Asterales</taxon>
        <taxon>Asteraceae</taxon>
        <taxon>Asteroideae</taxon>
        <taxon>Anthemideae</taxon>
        <taxon>Anthemidinae</taxon>
        <taxon>Tanacetum</taxon>
    </lineage>
</organism>
<gene>
    <name evidence="2" type="ORF">Tco_0703212</name>
</gene>
<name>A0ABQ4XZ19_9ASTR</name>
<dbReference type="PANTHER" id="PTHR10351">
    <property type="entry name" value="TRANSCRIPTION FACTOR BTF3 FAMILY MEMBER"/>
    <property type="match status" value="1"/>
</dbReference>
<evidence type="ECO:0000259" key="1">
    <source>
        <dbReference type="Pfam" id="PF01849"/>
    </source>
</evidence>